<reference evidence="4 5" key="2">
    <citation type="submission" date="2024-05" db="EMBL/GenBank/DDBJ databases">
        <authorList>
            <person name="Chen Y."/>
            <person name="Shah S."/>
            <person name="Dougan E. K."/>
            <person name="Thang M."/>
            <person name="Chan C."/>
        </authorList>
    </citation>
    <scope>NUCLEOTIDE SEQUENCE [LARGE SCALE GENOMIC DNA]</scope>
</reference>
<sequence length="441" mass="49379">MALFIYLWCLLGIPIAAIRSDLDTGDTLETDEASVREFDLQRRMGLNATGLERLKANLTVHQEKPPTVEELPAVWKDRMKIVKELGSGAFGRIYQLAATCDGTKDHFVSMKFMVKDSDAFREVKALRRMKDSKHVISTVGKPDYLETSDSMYILTPFMNSGDLLGLMKKCVETDGCRCSKEGIARTCWDKIGGPYSNAYVLALFYQAVLGVQDMHSKGLVHMDIKLENIMMNCVAGKCSAYIIDLGVSAEFGTRMPSGTPGYMAPEVLNMFGSSQPQNDIFSLGVVLYMFVYGEQPAFFRDGNTRNYDPTKDTIIPQSDNAEQSEIDRLVISMLNNDYKSRIDTPEILQRLMGALLTLPDITKEVIEMLSLTQGYGDLPQCLWDWTPPHHDLADGPVHRDECLEYSSEKMKGPDKGMKICQCPVLRKGKRTVGYFSAPECL</sequence>
<evidence type="ECO:0000313" key="3">
    <source>
        <dbReference type="EMBL" id="CAI4017486.1"/>
    </source>
</evidence>
<name>A0A9P1GMC3_9DINO</name>
<dbReference type="GO" id="GO:0005737">
    <property type="term" value="C:cytoplasm"/>
    <property type="evidence" value="ECO:0007669"/>
    <property type="project" value="TreeGrafter"/>
</dbReference>
<gene>
    <name evidence="3" type="ORF">C1SCF055_LOCUS42127</name>
</gene>
<dbReference type="EMBL" id="CAMXCT020006638">
    <property type="protein sequence ID" value="CAL1170861.1"/>
    <property type="molecule type" value="Genomic_DNA"/>
</dbReference>
<dbReference type="GO" id="GO:0005634">
    <property type="term" value="C:nucleus"/>
    <property type="evidence" value="ECO:0007669"/>
    <property type="project" value="TreeGrafter"/>
</dbReference>
<evidence type="ECO:0000256" key="1">
    <source>
        <dbReference type="SAM" id="SignalP"/>
    </source>
</evidence>
<keyword evidence="5" id="KW-1185">Reference proteome</keyword>
<dbReference type="OrthoDB" id="4062651at2759"/>
<dbReference type="PROSITE" id="PS00108">
    <property type="entry name" value="PROTEIN_KINASE_ST"/>
    <property type="match status" value="1"/>
</dbReference>
<dbReference type="EMBL" id="CAMXCT030006638">
    <property type="protein sequence ID" value="CAL4804798.1"/>
    <property type="molecule type" value="Genomic_DNA"/>
</dbReference>
<dbReference type="Pfam" id="PF00069">
    <property type="entry name" value="Pkinase"/>
    <property type="match status" value="1"/>
</dbReference>
<accession>A0A9P1GMC3</accession>
<dbReference type="PROSITE" id="PS50011">
    <property type="entry name" value="PROTEIN_KINASE_DOM"/>
    <property type="match status" value="1"/>
</dbReference>
<dbReference type="GO" id="GO:0044773">
    <property type="term" value="P:mitotic DNA damage checkpoint signaling"/>
    <property type="evidence" value="ECO:0007669"/>
    <property type="project" value="TreeGrafter"/>
</dbReference>
<dbReference type="EMBL" id="CAMXCT010006638">
    <property type="protein sequence ID" value="CAI4017486.1"/>
    <property type="molecule type" value="Genomic_DNA"/>
</dbReference>
<keyword evidence="1" id="KW-0732">Signal</keyword>
<protein>
    <submittedName>
        <fullName evidence="4">CBL-interacting protein kinase 25</fullName>
    </submittedName>
</protein>
<dbReference type="AlphaFoldDB" id="A0A9P1GMC3"/>
<comment type="caution">
    <text evidence="3">The sequence shown here is derived from an EMBL/GenBank/DDBJ whole genome shotgun (WGS) entry which is preliminary data.</text>
</comment>
<dbReference type="SMART" id="SM00220">
    <property type="entry name" value="S_TKc"/>
    <property type="match status" value="1"/>
</dbReference>
<keyword evidence="4" id="KW-0808">Transferase</keyword>
<dbReference type="PANTHER" id="PTHR44167:SF18">
    <property type="entry name" value="PROTEIN KINASE DOMAIN-CONTAINING PROTEIN"/>
    <property type="match status" value="1"/>
</dbReference>
<dbReference type="GO" id="GO:0004674">
    <property type="term" value="F:protein serine/threonine kinase activity"/>
    <property type="evidence" value="ECO:0007669"/>
    <property type="project" value="TreeGrafter"/>
</dbReference>
<dbReference type="InterPro" id="IPR008271">
    <property type="entry name" value="Ser/Thr_kinase_AS"/>
</dbReference>
<dbReference type="SUPFAM" id="SSF56112">
    <property type="entry name" value="Protein kinase-like (PK-like)"/>
    <property type="match status" value="1"/>
</dbReference>
<organism evidence="3">
    <name type="scientific">Cladocopium goreaui</name>
    <dbReference type="NCBI Taxonomy" id="2562237"/>
    <lineage>
        <taxon>Eukaryota</taxon>
        <taxon>Sar</taxon>
        <taxon>Alveolata</taxon>
        <taxon>Dinophyceae</taxon>
        <taxon>Suessiales</taxon>
        <taxon>Symbiodiniaceae</taxon>
        <taxon>Cladocopium</taxon>
    </lineage>
</organism>
<keyword evidence="4" id="KW-0418">Kinase</keyword>
<dbReference type="CDD" id="cd00180">
    <property type="entry name" value="PKc"/>
    <property type="match status" value="1"/>
</dbReference>
<proteinExistence type="predicted"/>
<dbReference type="InterPro" id="IPR011009">
    <property type="entry name" value="Kinase-like_dom_sf"/>
</dbReference>
<dbReference type="InterPro" id="IPR000719">
    <property type="entry name" value="Prot_kinase_dom"/>
</dbReference>
<feature type="chain" id="PRO_5043272936" evidence="1">
    <location>
        <begin position="21"/>
        <end position="441"/>
    </location>
</feature>
<evidence type="ECO:0000259" key="2">
    <source>
        <dbReference type="PROSITE" id="PS50011"/>
    </source>
</evidence>
<dbReference type="PANTHER" id="PTHR44167">
    <property type="entry name" value="OVARIAN-SPECIFIC SERINE/THREONINE-PROTEIN KINASE LOK-RELATED"/>
    <property type="match status" value="1"/>
</dbReference>
<evidence type="ECO:0000313" key="4">
    <source>
        <dbReference type="EMBL" id="CAL4804798.1"/>
    </source>
</evidence>
<feature type="signal peptide" evidence="1">
    <location>
        <begin position="1"/>
        <end position="20"/>
    </location>
</feature>
<feature type="domain" description="Protein kinase" evidence="2">
    <location>
        <begin position="79"/>
        <end position="356"/>
    </location>
</feature>
<reference evidence="3" key="1">
    <citation type="submission" date="2022-10" db="EMBL/GenBank/DDBJ databases">
        <authorList>
            <person name="Chen Y."/>
            <person name="Dougan E. K."/>
            <person name="Chan C."/>
            <person name="Rhodes N."/>
            <person name="Thang M."/>
        </authorList>
    </citation>
    <scope>NUCLEOTIDE SEQUENCE</scope>
</reference>
<dbReference type="Gene3D" id="1.10.510.10">
    <property type="entry name" value="Transferase(Phosphotransferase) domain 1"/>
    <property type="match status" value="1"/>
</dbReference>
<dbReference type="Proteomes" id="UP001152797">
    <property type="component" value="Unassembled WGS sequence"/>
</dbReference>
<dbReference type="GO" id="GO:0005524">
    <property type="term" value="F:ATP binding"/>
    <property type="evidence" value="ECO:0007669"/>
    <property type="project" value="InterPro"/>
</dbReference>
<evidence type="ECO:0000313" key="5">
    <source>
        <dbReference type="Proteomes" id="UP001152797"/>
    </source>
</evidence>